<feature type="domain" description="Carbohydrate-binding/sugar hydrolysis" evidence="5">
    <location>
        <begin position="847"/>
        <end position="983"/>
    </location>
</feature>
<accession>G7WMJ5</accession>
<dbReference type="SUPFAM" id="SSF51126">
    <property type="entry name" value="Pectin lyase-like"/>
    <property type="match status" value="7"/>
</dbReference>
<keyword evidence="2" id="KW-0677">Repeat</keyword>
<proteinExistence type="predicted"/>
<dbReference type="Proteomes" id="UP000005877">
    <property type="component" value="Chromosome"/>
</dbReference>
<dbReference type="PANTHER" id="PTHR22990:SF15">
    <property type="entry name" value="F-BOX ONLY PROTEIN 10"/>
    <property type="match status" value="1"/>
</dbReference>
<keyword evidence="7" id="KW-1185">Reference proteome</keyword>
<feature type="domain" description="Carbohydrate-binding/sugar hydrolysis" evidence="5">
    <location>
        <begin position="631"/>
        <end position="783"/>
    </location>
</feature>
<dbReference type="SMART" id="SM00710">
    <property type="entry name" value="PbH1"/>
    <property type="match status" value="42"/>
</dbReference>
<feature type="domain" description="Carbohydrate-binding/sugar hydrolysis" evidence="5">
    <location>
        <begin position="1199"/>
        <end position="1358"/>
    </location>
</feature>
<organism evidence="6 7">
    <name type="scientific">Methanothrix harundinacea (strain 6Ac)</name>
    <name type="common">Methanosaeta harundinacea</name>
    <dbReference type="NCBI Taxonomy" id="1110509"/>
    <lineage>
        <taxon>Archaea</taxon>
        <taxon>Methanobacteriati</taxon>
        <taxon>Methanobacteriota</taxon>
        <taxon>Stenosarchaea group</taxon>
        <taxon>Methanomicrobia</taxon>
        <taxon>Methanotrichales</taxon>
        <taxon>Methanotrichaceae</taxon>
        <taxon>Methanothrix</taxon>
    </lineage>
</organism>
<dbReference type="InterPro" id="IPR051550">
    <property type="entry name" value="SCF-Subunits/Alg-Epimerases"/>
</dbReference>
<dbReference type="HOGENOM" id="CLU_237964_0_0_2"/>
<feature type="compositionally biased region" description="Basic and acidic residues" evidence="4">
    <location>
        <begin position="1789"/>
        <end position="1806"/>
    </location>
</feature>
<comment type="pathway">
    <text evidence="1">Protein modification; protein ubiquitination.</text>
</comment>
<evidence type="ECO:0000256" key="4">
    <source>
        <dbReference type="SAM" id="MobiDB-lite"/>
    </source>
</evidence>
<feature type="compositionally biased region" description="Basic and acidic residues" evidence="4">
    <location>
        <begin position="1732"/>
        <end position="1750"/>
    </location>
</feature>
<dbReference type="InterPro" id="IPR039448">
    <property type="entry name" value="Beta_helix"/>
</dbReference>
<dbReference type="EMBL" id="CP003117">
    <property type="protein sequence ID" value="AET64490.1"/>
    <property type="molecule type" value="Genomic_DNA"/>
</dbReference>
<dbReference type="InterPro" id="IPR006633">
    <property type="entry name" value="Carb-bd_sugar_hydrolysis-dom"/>
</dbReference>
<gene>
    <name evidence="6" type="ordered locus">Mhar_1122</name>
</gene>
<reference evidence="6 7" key="1">
    <citation type="journal article" date="2012" name="PLoS ONE">
        <title>The genome characteristics and predicted function of methyl-group oxidation pathway in the obligate aceticlastic methanogens, Methanosaeta spp.</title>
        <authorList>
            <person name="Zhu J."/>
            <person name="Zheng H."/>
            <person name="Ai G."/>
            <person name="Zhang G."/>
            <person name="Liu D."/>
            <person name="Liu X."/>
            <person name="Dong X."/>
        </authorList>
    </citation>
    <scope>NUCLEOTIDE SEQUENCE [LARGE SCALE GENOMIC DNA]</scope>
    <source>
        <strain evidence="6 7">6Ac</strain>
    </source>
</reference>
<evidence type="ECO:0000313" key="7">
    <source>
        <dbReference type="Proteomes" id="UP000005877"/>
    </source>
</evidence>
<dbReference type="PATRIC" id="fig|1110509.7.peg.1247"/>
<feature type="compositionally biased region" description="Gly residues" evidence="4">
    <location>
        <begin position="1769"/>
        <end position="1785"/>
    </location>
</feature>
<dbReference type="Pfam" id="PF13229">
    <property type="entry name" value="Beta_helix"/>
    <property type="match status" value="1"/>
</dbReference>
<feature type="domain" description="Carbohydrate-binding/sugar hydrolysis" evidence="5">
    <location>
        <begin position="445"/>
        <end position="611"/>
    </location>
</feature>
<dbReference type="InterPro" id="IPR006626">
    <property type="entry name" value="PbH1"/>
</dbReference>
<feature type="compositionally biased region" description="Basic and acidic residues" evidence="4">
    <location>
        <begin position="1700"/>
        <end position="1725"/>
    </location>
</feature>
<evidence type="ECO:0000259" key="5">
    <source>
        <dbReference type="SMART" id="SM00722"/>
    </source>
</evidence>
<dbReference type="InterPro" id="IPR007742">
    <property type="entry name" value="NosD_dom"/>
</dbReference>
<evidence type="ECO:0000313" key="6">
    <source>
        <dbReference type="EMBL" id="AET64490.1"/>
    </source>
</evidence>
<dbReference type="Pfam" id="PF05048">
    <property type="entry name" value="NosD"/>
    <property type="match status" value="5"/>
</dbReference>
<dbReference type="InterPro" id="IPR012334">
    <property type="entry name" value="Pectin_lyas_fold"/>
</dbReference>
<dbReference type="KEGG" id="mhi:Mhar_1122"/>
<dbReference type="SMART" id="SM00722">
    <property type="entry name" value="CASH"/>
    <property type="match status" value="7"/>
</dbReference>
<feature type="region of interest" description="Disordered" evidence="4">
    <location>
        <begin position="1693"/>
        <end position="1806"/>
    </location>
</feature>
<name>G7WMJ5_METH6</name>
<evidence type="ECO:0000256" key="3">
    <source>
        <dbReference type="ARBA" id="ARBA00022786"/>
    </source>
</evidence>
<feature type="domain" description="Carbohydrate-binding/sugar hydrolysis" evidence="5">
    <location>
        <begin position="53"/>
        <end position="188"/>
    </location>
</feature>
<dbReference type="InterPro" id="IPR022441">
    <property type="entry name" value="Para_beta_helix_rpt-2"/>
</dbReference>
<dbReference type="PANTHER" id="PTHR22990">
    <property type="entry name" value="F-BOX ONLY PROTEIN"/>
    <property type="match status" value="1"/>
</dbReference>
<feature type="domain" description="Carbohydrate-binding/sugar hydrolysis" evidence="5">
    <location>
        <begin position="323"/>
        <end position="430"/>
    </location>
</feature>
<dbReference type="Gene3D" id="2.160.20.10">
    <property type="entry name" value="Single-stranded right-handed beta-helix, Pectin lyase-like"/>
    <property type="match status" value="9"/>
</dbReference>
<keyword evidence="3" id="KW-0833">Ubl conjugation pathway</keyword>
<feature type="region of interest" description="Disordered" evidence="4">
    <location>
        <begin position="1407"/>
        <end position="1427"/>
    </location>
</feature>
<evidence type="ECO:0000256" key="1">
    <source>
        <dbReference type="ARBA" id="ARBA00004906"/>
    </source>
</evidence>
<protein>
    <submittedName>
        <fullName evidence="6">Cell surface protein</fullName>
    </submittedName>
</protein>
<dbReference type="InterPro" id="IPR011050">
    <property type="entry name" value="Pectin_lyase_fold/virulence"/>
</dbReference>
<evidence type="ECO:0000256" key="2">
    <source>
        <dbReference type="ARBA" id="ARBA00022737"/>
    </source>
</evidence>
<sequence length="1806" mass="195414">MPSNIGYIYICLSVGFVLGILLGSAQGATTTVDAGQSLQEAIEDASPGDVLEVKSGVYRENLNITKQLILLGVDTGGGMPVVDAGGAGDSIILYADGIILQGFVATNSGHNLEAGIKIISDNNVVMNNEVRLNNGTGIFVSISSKNNSIINNNVSYNNKSGIFLWSSNESVISENIVSGNRWIGIRLMDSSSGNIIDNNVVHHNEMHGISIESSVNNSIIENDAGYNELDGILIDGSPSNSLEGNDASYNAENGFRIQNSSHSLTLQDNYAKENRYGISVQGSNDIYLKDNKAIGNGYGIYLSGSVRSIMDSNLMVENRYNFRADGENYIDTTNLVDGRPIYYRVGVSDEVIDDSSGAGAVYCINCDNVTIKGLNLTNGFFGVYLSNTINSAVEDNRISLSWNGIYVENSSSNRLTANSVIENENGIFLNSSSENAVDGNIVVSNSYGIVLESSYENRVDSNNASLNFVGIDLYKSSDYNIVQENVATKNGVGIHLNSSGKNSILGNDVSNSEYICIYLVDNSISNNIKKNNASNAWFGIYLTENSIENIILYNDANDDLIGIFIRDSPRNLLEGNRAKTNEFEGIRIQNSAGCSLSGNNASQGQWGIYINSSGMCVLRDNLMENNLYNFHAEGEIDVDRSNSVDGKPIIYLMRAEDLVIDSSDGAGVVYCIDCTNITVKDLILANNTYGIYLLNTTGSRVEMNRIFDNEFGILLNHCGENEIIGNEVDRSGASGIRLHRSERNLVSENEACQNGRGIDLFESVNNTISRNLVYDNGKGIYLDGSSQNLILSNDAVQNDFGLFLEGSDHNKLTSNDLRENEGGLSLNRSGKNVLGNNLIIDNGYNFLVDGLNRSHFDNQVDVTNLINGRPIRYLVDSSNTIVDSSSGASSVVCINCTNVTVKDLDLRGNREGIKFFETRDSTIKNNILSDNLYGISLERSTKNSVEANYLRNNTYGIFLNDSFDNLLEGNRAGEMNTYGIYLAFCRHNILRDNLMAGNRYNFYARGDNDIDLSNRVDGKPIFYLVNVSSAVISASSDAGVVYCLDCEDVMAEGLILQGNVYGICFENTTRSRADNNSIIKNIDGIFLDNSDGNVIIGNHISENNGSGLLILRSSANTITKNTAKDNFGDGIRLSASSNNIISENVASANDKTGIILERSPLNVVAANSAQENECGISLNFSGGNLLKENQFAENVRDFSAEGSQVKDLDNDVDLSNIVGGERIIYMVGASDRIVNSTSDAGTVYCIDCFNITLEGLKIENNSNGIYLFHTAESAIRNCTISKNLVGIKLVTSSRNEIVANSVKENGLGVLVSNSEYNKISRNEFLKNRADGIMLIDSDRNRIFDNDASLNGESGILLDPSNKNDVIGNRLAENGAYRIKFDAGSNDNHLRGNGPDISPIGAAEEADIPVAPSSPSSGSSSGGGGHVFFPPRVEVAEPSLPDYAALVEEAKRSLTRGMIAFDPVREMLVGETYRVEARISISETVENLTAGFEEGEVPLVEGIPVSTFMKVRLSGTAFEITPMTDERQLVTRDGHRTWLWDVIPRRSGVHELTLSAFAEVVLPGQEPMPVDAQVFSSPITVTARKVPLKEKARNFLAADWKFIVGTLILGSGLSKWLIGRIRARSQKREAKPPGGGEEGVAKGADFGEIDFAALEEAVIGRRDQEGSGEGRKDAGREEEIDFAALEEAVIGRTDPYAGGMKGDRLGDDRIGEGRLEEAGSRMESPRKAAGPKVAEREGVPVSEREAGGPRPERRRKMSWTVIKADKTGKGEPGGAKGGDGVIGGEMPGKPPEDRLPTEGDRTGRGGF</sequence>
<dbReference type="NCBIfam" id="TIGR03804">
    <property type="entry name" value="para_beta_helix"/>
    <property type="match status" value="26"/>
</dbReference>
<feature type="domain" description="Carbohydrate-binding/sugar hydrolysis" evidence="5">
    <location>
        <begin position="1003"/>
        <end position="1157"/>
    </location>
</feature>